<dbReference type="PROSITE" id="PS00463">
    <property type="entry name" value="ZN2_CY6_FUNGAL_1"/>
    <property type="match status" value="1"/>
</dbReference>
<dbReference type="AlphaFoldDB" id="A0A9P4Q7Z9"/>
<dbReference type="PROSITE" id="PS50048">
    <property type="entry name" value="ZN2_CY6_FUNGAL_2"/>
    <property type="match status" value="1"/>
</dbReference>
<dbReference type="OrthoDB" id="3733606at2759"/>
<dbReference type="InterPro" id="IPR001138">
    <property type="entry name" value="Zn2Cys6_DnaBD"/>
</dbReference>
<dbReference type="PANTHER" id="PTHR37534">
    <property type="entry name" value="TRANSCRIPTIONAL ACTIVATOR PROTEIN UGA3"/>
    <property type="match status" value="1"/>
</dbReference>
<feature type="region of interest" description="Disordered" evidence="2">
    <location>
        <begin position="159"/>
        <end position="210"/>
    </location>
</feature>
<sequence length="292" mass="32645">MSRISCWTCRVRRKKCEPQDGRCGTCFRLGFSCDGYGPRPVWMDGGAREKLRREKLKTFIKLDNRKAWSQGSLAAHDYPQTGNLGSNATSHGCGWSGVAPMTVDPCEFLLPSPASASSTMAWPYIESQFLYDETGQTMLSQQTFQSKVADGDLDLEIEDDDEDSQRMESSKQNSNDGSEDGDRSRSNTSASCDPNLAASDRRPGIGTTPDDRLSRHDLIMHYLDSVFELQFPFHRYLPRSLNRGWLLKLIESSPCLEILYWPSGLKVLLQTGVVGWLPNQVGWNSISLDSVA</sequence>
<dbReference type="GO" id="GO:0000981">
    <property type="term" value="F:DNA-binding transcription factor activity, RNA polymerase II-specific"/>
    <property type="evidence" value="ECO:0007669"/>
    <property type="project" value="InterPro"/>
</dbReference>
<name>A0A9P4Q7Z9_9PEZI</name>
<keyword evidence="1" id="KW-0539">Nucleus</keyword>
<evidence type="ECO:0000313" key="4">
    <source>
        <dbReference type="EMBL" id="KAF2719692.1"/>
    </source>
</evidence>
<evidence type="ECO:0000259" key="3">
    <source>
        <dbReference type="PROSITE" id="PS50048"/>
    </source>
</evidence>
<evidence type="ECO:0000313" key="5">
    <source>
        <dbReference type="Proteomes" id="UP000799441"/>
    </source>
</evidence>
<dbReference type="GO" id="GO:0008270">
    <property type="term" value="F:zinc ion binding"/>
    <property type="evidence" value="ECO:0007669"/>
    <property type="project" value="InterPro"/>
</dbReference>
<dbReference type="CDD" id="cd00067">
    <property type="entry name" value="GAL4"/>
    <property type="match status" value="1"/>
</dbReference>
<dbReference type="Proteomes" id="UP000799441">
    <property type="component" value="Unassembled WGS sequence"/>
</dbReference>
<evidence type="ECO:0000256" key="2">
    <source>
        <dbReference type="SAM" id="MobiDB-lite"/>
    </source>
</evidence>
<dbReference type="InterPro" id="IPR036864">
    <property type="entry name" value="Zn2-C6_fun-type_DNA-bd_sf"/>
</dbReference>
<dbReference type="SUPFAM" id="SSF57701">
    <property type="entry name" value="Zn2/Cys6 DNA-binding domain"/>
    <property type="match status" value="1"/>
</dbReference>
<dbReference type="Gene3D" id="4.10.240.10">
    <property type="entry name" value="Zn(2)-C6 fungal-type DNA-binding domain"/>
    <property type="match status" value="1"/>
</dbReference>
<reference evidence="4" key="1">
    <citation type="journal article" date="2020" name="Stud. Mycol.">
        <title>101 Dothideomycetes genomes: a test case for predicting lifestyles and emergence of pathogens.</title>
        <authorList>
            <person name="Haridas S."/>
            <person name="Albert R."/>
            <person name="Binder M."/>
            <person name="Bloem J."/>
            <person name="Labutti K."/>
            <person name="Salamov A."/>
            <person name="Andreopoulos B."/>
            <person name="Baker S."/>
            <person name="Barry K."/>
            <person name="Bills G."/>
            <person name="Bluhm B."/>
            <person name="Cannon C."/>
            <person name="Castanera R."/>
            <person name="Culley D."/>
            <person name="Daum C."/>
            <person name="Ezra D."/>
            <person name="Gonzalez J."/>
            <person name="Henrissat B."/>
            <person name="Kuo A."/>
            <person name="Liang C."/>
            <person name="Lipzen A."/>
            <person name="Lutzoni F."/>
            <person name="Magnuson J."/>
            <person name="Mondo S."/>
            <person name="Nolan M."/>
            <person name="Ohm R."/>
            <person name="Pangilinan J."/>
            <person name="Park H.-J."/>
            <person name="Ramirez L."/>
            <person name="Alfaro M."/>
            <person name="Sun H."/>
            <person name="Tritt A."/>
            <person name="Yoshinaga Y."/>
            <person name="Zwiers L.-H."/>
            <person name="Turgeon B."/>
            <person name="Goodwin S."/>
            <person name="Spatafora J."/>
            <person name="Crous P."/>
            <person name="Grigoriev I."/>
        </authorList>
    </citation>
    <scope>NUCLEOTIDE SEQUENCE</scope>
    <source>
        <strain evidence="4">CBS 116435</strain>
    </source>
</reference>
<keyword evidence="5" id="KW-1185">Reference proteome</keyword>
<dbReference type="EMBL" id="MU003808">
    <property type="protein sequence ID" value="KAF2719692.1"/>
    <property type="molecule type" value="Genomic_DNA"/>
</dbReference>
<evidence type="ECO:0000256" key="1">
    <source>
        <dbReference type="ARBA" id="ARBA00023242"/>
    </source>
</evidence>
<dbReference type="PANTHER" id="PTHR37534:SF20">
    <property type="entry name" value="PRO1A C6 ZINK-FINGER PROTEIN"/>
    <property type="match status" value="1"/>
</dbReference>
<feature type="compositionally biased region" description="Basic and acidic residues" evidence="2">
    <location>
        <begin position="199"/>
        <end position="210"/>
    </location>
</feature>
<organism evidence="4 5">
    <name type="scientific">Polychaeton citri CBS 116435</name>
    <dbReference type="NCBI Taxonomy" id="1314669"/>
    <lineage>
        <taxon>Eukaryota</taxon>
        <taxon>Fungi</taxon>
        <taxon>Dikarya</taxon>
        <taxon>Ascomycota</taxon>
        <taxon>Pezizomycotina</taxon>
        <taxon>Dothideomycetes</taxon>
        <taxon>Dothideomycetidae</taxon>
        <taxon>Capnodiales</taxon>
        <taxon>Capnodiaceae</taxon>
        <taxon>Polychaeton</taxon>
    </lineage>
</organism>
<gene>
    <name evidence="4" type="ORF">K431DRAFT_107910</name>
</gene>
<accession>A0A9P4Q7Z9</accession>
<comment type="caution">
    <text evidence="4">The sequence shown here is derived from an EMBL/GenBank/DDBJ whole genome shotgun (WGS) entry which is preliminary data.</text>
</comment>
<feature type="domain" description="Zn(2)-C6 fungal-type" evidence="3">
    <location>
        <begin position="5"/>
        <end position="33"/>
    </location>
</feature>
<proteinExistence type="predicted"/>
<dbReference type="Pfam" id="PF00172">
    <property type="entry name" value="Zn_clus"/>
    <property type="match status" value="1"/>
</dbReference>
<protein>
    <recommendedName>
        <fullName evidence="3">Zn(2)-C6 fungal-type domain-containing protein</fullName>
    </recommendedName>
</protein>